<organism evidence="6 7">
    <name type="scientific">Marinihelvus fidelis</name>
    <dbReference type="NCBI Taxonomy" id="2613842"/>
    <lineage>
        <taxon>Bacteria</taxon>
        <taxon>Pseudomonadati</taxon>
        <taxon>Pseudomonadota</taxon>
        <taxon>Gammaproteobacteria</taxon>
        <taxon>Chromatiales</taxon>
        <taxon>Wenzhouxiangellaceae</taxon>
        <taxon>Marinihelvus</taxon>
    </lineage>
</organism>
<evidence type="ECO:0000256" key="3">
    <source>
        <dbReference type="ARBA" id="ARBA00023004"/>
    </source>
</evidence>
<dbReference type="InterPro" id="IPR013428">
    <property type="entry name" value="Membrane-bound_put_N"/>
</dbReference>
<dbReference type="SUPFAM" id="SSF50952">
    <property type="entry name" value="Soluble quinoprotein glucose dehydrogenase"/>
    <property type="match status" value="1"/>
</dbReference>
<dbReference type="EMBL" id="VYXP01000001">
    <property type="protein sequence ID" value="KAA9134231.1"/>
    <property type="molecule type" value="Genomic_DNA"/>
</dbReference>
<sequence length="752" mass="82048">MRDVIPRHEIPGAPILTVAQALEAFQVQKGFVVEPVVSEPDVFNPVAMAFDASGRMWVAEMTTYMPDVHGSGEMKPDGNIALLEDTDGDGAVDRRTVLLDNVLLPRTVAVVDGGIFYADHESLYFAEVLEADGQVRLGRHDVVDPTYASGGNVEHKPNTMLYGIDGWYYNAKSDRRYRVLPLGAEVPAGAEEIYRNTDWKVVRAGTDYRGQWGLSMDDYGRLYHNGNSSPIHGEYLLPGALLKNPGYWPDMPAHPIGDNFVFPARINPGVNRGYLEGTLVADGPDRGKLVSFTAASGSLVYRGSNFPAAYYGMGLTPEPAANLVSARRIIEANGELRGEALFPGQELLASTDERFRPVNLYNAPDGTVYILDMYHGIIQHRDFLTRYLADQIRDRELDHGNNTMGRVYRLRWAENRAAPVPDLDALDSASLVPYLAHANAWQRDTARRLLVERQASSVANAIRALMAGSDHSVALVNALWTLHGLGAVDIDTVRRYMRDADHHVAMAAAAVGEALPASDHAAYHQSLRAMANAGYPRALQAAVSVAAIDGGADVSRLVLDAHIDRPYTREAVVSGLGDDAAAFVEAIGGAYPDPVFMDMLDRLGENRQQASNRDRLSPAGQRRYDRGQALYAGQGACAGCHGPHGNGMPGLGPTFWDSGWVYDRDRLVRVLLHGLAGPIWVGQDFWNTAAVMPGYATNDAISDEDLAAMATYIRNSWGNAMDSGDAVTESDIEKVRAQTQGRVEPFRATDFE</sequence>
<keyword evidence="2 4" id="KW-0479">Metal-binding</keyword>
<proteinExistence type="predicted"/>
<keyword evidence="7" id="KW-1185">Reference proteome</keyword>
<dbReference type="NCBIfam" id="TIGR02604">
    <property type="entry name" value="Piru_Ver_Nterm"/>
    <property type="match status" value="1"/>
</dbReference>
<dbReference type="GO" id="GO:0046872">
    <property type="term" value="F:metal ion binding"/>
    <property type="evidence" value="ECO:0007669"/>
    <property type="project" value="UniProtKB-KW"/>
</dbReference>
<protein>
    <submittedName>
        <fullName evidence="6">C-type cytochrome</fullName>
    </submittedName>
</protein>
<dbReference type="Gene3D" id="1.10.760.10">
    <property type="entry name" value="Cytochrome c-like domain"/>
    <property type="match status" value="1"/>
</dbReference>
<evidence type="ECO:0000259" key="5">
    <source>
        <dbReference type="PROSITE" id="PS51007"/>
    </source>
</evidence>
<dbReference type="Proteomes" id="UP000325372">
    <property type="component" value="Unassembled WGS sequence"/>
</dbReference>
<evidence type="ECO:0000313" key="7">
    <source>
        <dbReference type="Proteomes" id="UP000325372"/>
    </source>
</evidence>
<evidence type="ECO:0000313" key="6">
    <source>
        <dbReference type="EMBL" id="KAA9134231.1"/>
    </source>
</evidence>
<keyword evidence="3 4" id="KW-0408">Iron</keyword>
<dbReference type="GO" id="GO:0009055">
    <property type="term" value="F:electron transfer activity"/>
    <property type="evidence" value="ECO:0007669"/>
    <property type="project" value="InterPro"/>
</dbReference>
<dbReference type="SUPFAM" id="SSF46626">
    <property type="entry name" value="Cytochrome c"/>
    <property type="match status" value="1"/>
</dbReference>
<feature type="domain" description="Cytochrome c" evidence="5">
    <location>
        <begin position="622"/>
        <end position="717"/>
    </location>
</feature>
<keyword evidence="1 4" id="KW-0349">Heme</keyword>
<dbReference type="Pfam" id="PF00034">
    <property type="entry name" value="Cytochrom_C"/>
    <property type="match status" value="1"/>
</dbReference>
<evidence type="ECO:0000256" key="4">
    <source>
        <dbReference type="PROSITE-ProRule" id="PRU00433"/>
    </source>
</evidence>
<dbReference type="InterPro" id="IPR055557">
    <property type="entry name" value="DUF7133"/>
</dbReference>
<gene>
    <name evidence="6" type="ORF">F3N42_00810</name>
</gene>
<evidence type="ECO:0000256" key="1">
    <source>
        <dbReference type="ARBA" id="ARBA00022617"/>
    </source>
</evidence>
<name>A0A5N0TI03_9GAMM</name>
<dbReference type="InterPro" id="IPR011041">
    <property type="entry name" value="Quinoprot_gluc/sorb_DH_b-prop"/>
</dbReference>
<dbReference type="InterPro" id="IPR036909">
    <property type="entry name" value="Cyt_c-like_dom_sf"/>
</dbReference>
<comment type="caution">
    <text evidence="6">The sequence shown here is derived from an EMBL/GenBank/DDBJ whole genome shotgun (WGS) entry which is preliminary data.</text>
</comment>
<dbReference type="PANTHER" id="PTHR33546">
    <property type="entry name" value="LARGE, MULTIFUNCTIONAL SECRETED PROTEIN-RELATED"/>
    <property type="match status" value="1"/>
</dbReference>
<accession>A0A5N0TI03</accession>
<dbReference type="PROSITE" id="PS51007">
    <property type="entry name" value="CYTC"/>
    <property type="match status" value="1"/>
</dbReference>
<dbReference type="AlphaFoldDB" id="A0A5N0TI03"/>
<dbReference type="InterPro" id="IPR009056">
    <property type="entry name" value="Cyt_c-like_dom"/>
</dbReference>
<evidence type="ECO:0000256" key="2">
    <source>
        <dbReference type="ARBA" id="ARBA00022723"/>
    </source>
</evidence>
<dbReference type="Pfam" id="PF23500">
    <property type="entry name" value="DUF7133"/>
    <property type="match status" value="1"/>
</dbReference>
<dbReference type="PANTHER" id="PTHR33546:SF1">
    <property type="entry name" value="LARGE, MULTIFUNCTIONAL SECRETED PROTEIN"/>
    <property type="match status" value="1"/>
</dbReference>
<dbReference type="GO" id="GO:0020037">
    <property type="term" value="F:heme binding"/>
    <property type="evidence" value="ECO:0007669"/>
    <property type="project" value="InterPro"/>
</dbReference>
<reference evidence="6 7" key="1">
    <citation type="submission" date="2019-09" db="EMBL/GenBank/DDBJ databases">
        <title>Wenzhouxiangella sp. Genome sequencing and assembly.</title>
        <authorList>
            <person name="Zhang R."/>
        </authorList>
    </citation>
    <scope>NUCLEOTIDE SEQUENCE [LARGE SCALE GENOMIC DNA]</scope>
    <source>
        <strain evidence="6 7">W260</strain>
    </source>
</reference>